<gene>
    <name evidence="2" type="ORF">KTN04_05360</name>
</gene>
<dbReference type="RefSeq" id="WP_217334188.1">
    <property type="nucleotide sequence ID" value="NZ_JAHQZT010000005.1"/>
</dbReference>
<dbReference type="EMBL" id="JAHQZT010000005">
    <property type="protein sequence ID" value="MBV0932762.1"/>
    <property type="molecule type" value="Genomic_DNA"/>
</dbReference>
<evidence type="ECO:0000313" key="3">
    <source>
        <dbReference type="Proteomes" id="UP000755551"/>
    </source>
</evidence>
<evidence type="ECO:0000313" key="2">
    <source>
        <dbReference type="EMBL" id="MBV0932762.1"/>
    </source>
</evidence>
<organism evidence="2 3">
    <name type="scientific">Marinobacterium weihaiense</name>
    <dbReference type="NCBI Taxonomy" id="2851016"/>
    <lineage>
        <taxon>Bacteria</taxon>
        <taxon>Pseudomonadati</taxon>
        <taxon>Pseudomonadota</taxon>
        <taxon>Gammaproteobacteria</taxon>
        <taxon>Oceanospirillales</taxon>
        <taxon>Oceanospirillaceae</taxon>
        <taxon>Marinobacterium</taxon>
    </lineage>
</organism>
<dbReference type="Proteomes" id="UP000755551">
    <property type="component" value="Unassembled WGS sequence"/>
</dbReference>
<sequence>MSVWLFALLALFWPFSLSMAAGVHQHGVAQLDMVVEPPLVAIGLSSPLANLIGFEHRPANAAEQQAWHQLQSDLRQVSQLFALPTDADCSLSQVNLHLPFAGTPAASHEHHHDEHSKHQDAHAHTDLMAEYQFLCANTDALRHLELPLLQRFPAIEQLQIQLITPSGQHSRTLHAGETRLSLP</sequence>
<keyword evidence="3" id="KW-1185">Reference proteome</keyword>
<name>A0ABS6MAI1_9GAMM</name>
<accession>A0ABS6MAI1</accession>
<dbReference type="InterPro" id="IPR021253">
    <property type="entry name" value="ZrgA-like"/>
</dbReference>
<keyword evidence="1" id="KW-0732">Signal</keyword>
<evidence type="ECO:0000256" key="1">
    <source>
        <dbReference type="SAM" id="SignalP"/>
    </source>
</evidence>
<proteinExistence type="predicted"/>
<protein>
    <submittedName>
        <fullName evidence="2">DUF2796 domain-containing protein</fullName>
    </submittedName>
</protein>
<reference evidence="2 3" key="1">
    <citation type="submission" date="2021-06" db="EMBL/GenBank/DDBJ databases">
        <title>Bacterium isolated from marine sediment.</title>
        <authorList>
            <person name="Zhu K.-L."/>
            <person name="Du Z.-J."/>
            <person name="Liang Q.-Y."/>
        </authorList>
    </citation>
    <scope>NUCLEOTIDE SEQUENCE [LARGE SCALE GENOMIC DNA]</scope>
    <source>
        <strain evidence="2 3">A346</strain>
    </source>
</reference>
<feature type="chain" id="PRO_5045718353" evidence="1">
    <location>
        <begin position="21"/>
        <end position="183"/>
    </location>
</feature>
<comment type="caution">
    <text evidence="2">The sequence shown here is derived from an EMBL/GenBank/DDBJ whole genome shotgun (WGS) entry which is preliminary data.</text>
</comment>
<dbReference type="Pfam" id="PF10986">
    <property type="entry name" value="ZrgA"/>
    <property type="match status" value="1"/>
</dbReference>
<feature type="signal peptide" evidence="1">
    <location>
        <begin position="1"/>
        <end position="20"/>
    </location>
</feature>